<evidence type="ECO:0000313" key="1">
    <source>
        <dbReference type="EMBL" id="HIR61618.1"/>
    </source>
</evidence>
<dbReference type="Proteomes" id="UP000824241">
    <property type="component" value="Unassembled WGS sequence"/>
</dbReference>
<sequence length="71" mass="8236">MAEKAYNLNLKFDCWSSQCWFLGEDSPEAEARFKAAREKIPGVAEYCRNPLQFSARVAELFKSFGFDRVHK</sequence>
<dbReference type="EMBL" id="DVHA01000279">
    <property type="protein sequence ID" value="HIR61618.1"/>
    <property type="molecule type" value="Genomic_DNA"/>
</dbReference>
<reference evidence="1" key="2">
    <citation type="journal article" date="2021" name="PeerJ">
        <title>Extensive microbial diversity within the chicken gut microbiome revealed by metagenomics and culture.</title>
        <authorList>
            <person name="Gilroy R."/>
            <person name="Ravi A."/>
            <person name="Getino M."/>
            <person name="Pursley I."/>
            <person name="Horton D.L."/>
            <person name="Alikhan N.F."/>
            <person name="Baker D."/>
            <person name="Gharbi K."/>
            <person name="Hall N."/>
            <person name="Watson M."/>
            <person name="Adriaenssens E.M."/>
            <person name="Foster-Nyarko E."/>
            <person name="Jarju S."/>
            <person name="Secka A."/>
            <person name="Antonio M."/>
            <person name="Oren A."/>
            <person name="Chaudhuri R.R."/>
            <person name="La Ragione R."/>
            <person name="Hildebrand F."/>
            <person name="Pallen M.J."/>
        </authorList>
    </citation>
    <scope>NUCLEOTIDE SEQUENCE</scope>
    <source>
        <strain evidence="1">CHK189-12415</strain>
    </source>
</reference>
<evidence type="ECO:0000313" key="2">
    <source>
        <dbReference type="Proteomes" id="UP000824241"/>
    </source>
</evidence>
<proteinExistence type="predicted"/>
<accession>A0A9D1DZ29</accession>
<protein>
    <submittedName>
        <fullName evidence="1">Uncharacterized protein</fullName>
    </submittedName>
</protein>
<organism evidence="1 2">
    <name type="scientific">Candidatus Faecivivens stercoravium</name>
    <dbReference type="NCBI Taxonomy" id="2840803"/>
    <lineage>
        <taxon>Bacteria</taxon>
        <taxon>Bacillati</taxon>
        <taxon>Bacillota</taxon>
        <taxon>Clostridia</taxon>
        <taxon>Eubacteriales</taxon>
        <taxon>Oscillospiraceae</taxon>
        <taxon>Oscillospiraceae incertae sedis</taxon>
        <taxon>Candidatus Faecivivens</taxon>
    </lineage>
</organism>
<dbReference type="AlphaFoldDB" id="A0A9D1DZ29"/>
<name>A0A9D1DZ29_9FIRM</name>
<comment type="caution">
    <text evidence="1">The sequence shown here is derived from an EMBL/GenBank/DDBJ whole genome shotgun (WGS) entry which is preliminary data.</text>
</comment>
<gene>
    <name evidence="1" type="ORF">IAB37_08605</name>
</gene>
<reference evidence="1" key="1">
    <citation type="submission" date="2020-10" db="EMBL/GenBank/DDBJ databases">
        <authorList>
            <person name="Gilroy R."/>
        </authorList>
    </citation>
    <scope>NUCLEOTIDE SEQUENCE</scope>
    <source>
        <strain evidence="1">CHK189-12415</strain>
    </source>
</reference>